<organism evidence="1 2">
    <name type="scientific">Australozyma saopauloensis</name>
    <dbReference type="NCBI Taxonomy" id="291208"/>
    <lineage>
        <taxon>Eukaryota</taxon>
        <taxon>Fungi</taxon>
        <taxon>Dikarya</taxon>
        <taxon>Ascomycota</taxon>
        <taxon>Saccharomycotina</taxon>
        <taxon>Pichiomycetes</taxon>
        <taxon>Metschnikowiaceae</taxon>
        <taxon>Australozyma</taxon>
    </lineage>
</organism>
<proteinExistence type="predicted"/>
<name>A0AAX4HE22_9ASCO</name>
<accession>A0AAX4HE22</accession>
<dbReference type="PANTHER" id="PTHR39214:SF1">
    <property type="entry name" value="MICROBODY (PEROXISOME) BIOGENESIS PROTEIN PEROXIN 8 (EUROFUNG)"/>
    <property type="match status" value="1"/>
</dbReference>
<dbReference type="RefSeq" id="XP_062879042.1">
    <property type="nucleotide sequence ID" value="XM_063022972.1"/>
</dbReference>
<dbReference type="AlphaFoldDB" id="A0AAX4HE22"/>
<keyword evidence="2" id="KW-1185">Reference proteome</keyword>
<dbReference type="KEGG" id="asau:88175083"/>
<dbReference type="GeneID" id="88175083"/>
<dbReference type="PANTHER" id="PTHR39214">
    <property type="entry name" value="MICROBODY (PEROXISOME) BIOGENESIS PROTEIN PEROXIN 8 (EUROFUNG)"/>
    <property type="match status" value="1"/>
</dbReference>
<evidence type="ECO:0000313" key="1">
    <source>
        <dbReference type="EMBL" id="WPK26661.1"/>
    </source>
</evidence>
<evidence type="ECO:0000313" key="2">
    <source>
        <dbReference type="Proteomes" id="UP001338582"/>
    </source>
</evidence>
<reference evidence="1 2" key="1">
    <citation type="submission" date="2023-10" db="EMBL/GenBank/DDBJ databases">
        <title>Draft Genome Sequence of Candida saopaulonensis from a very Premature Infant with Sepsis.</title>
        <authorList>
            <person name="Ning Y."/>
            <person name="Dai R."/>
            <person name="Xiao M."/>
            <person name="Xu Y."/>
            <person name="Yan Q."/>
            <person name="Zhang L."/>
        </authorList>
    </citation>
    <scope>NUCLEOTIDE SEQUENCE [LARGE SCALE GENOMIC DNA]</scope>
    <source>
        <strain evidence="1 2">19XY460</strain>
    </source>
</reference>
<dbReference type="InterPro" id="IPR055334">
    <property type="entry name" value="PEX8-like"/>
</dbReference>
<dbReference type="Proteomes" id="UP001338582">
    <property type="component" value="Chromosome 5"/>
</dbReference>
<protein>
    <recommendedName>
        <fullName evidence="3">Peroxisomal biogenesis factor 8</fullName>
    </recommendedName>
</protein>
<dbReference type="EMBL" id="CP138898">
    <property type="protein sequence ID" value="WPK26661.1"/>
    <property type="molecule type" value="Genomic_DNA"/>
</dbReference>
<gene>
    <name evidence="1" type="ORF">PUMCH_004020</name>
</gene>
<evidence type="ECO:0008006" key="3">
    <source>
        <dbReference type="Google" id="ProtNLM"/>
    </source>
</evidence>
<sequence>MSDLGPLELDYLVETLRNPPAGTSVRNVLSYLYNYIPYVKHEHNLKVVISSFLNNPVCFGGTVPHFEDSYLIVEVIKLIFDKKIKVSRPTLPIQSFYEIVLRELKSFVAFDRMRNSWKVLPILTGMSLSTGLRDDLYPSSLPVFFSSFDACDRSADRLYRECLKQTCYFNHSQENIMNMALLTLALKLRPGEGLETYITPAEYPQFLSRAIYLMYGPQGYCQQYRIFGDLGANEDDLINVLLNPVMKHINKLSLLAEQLFAQLSHKPENYELISRSTETLLSFNLTLNKFVQSHVHLDRSADSNPELSKYWFYMKNILFSQVILFQGIISRFVESRNVGMIRQLFSPTTYTSLTEQRYTDICYKILQCLYYTNFVLVSIGQGGFDGYNFIYYVSLELCCKNNTMERFQMFSRYLIGNNEVNTHHSSLNRSYVARCKVLFVLGLFESYFQQNAFQDDRYEAFIYEIAFDLSENPFLFDTHVTEAGHSVLLAFFSKTKSGRAGIADVLRYFEVLVGQFPTKISATQLSTAVETLGKKIMSSPIVYENGYHKTLIEQFLHFIHFKCMNAPSGVSIAKAGNDMFSSALPIPNTDANSTVSQLPDTSNTNIVEENKHKKFKDMPVIDVVLFDSKNARDHFTIRQAPETAKEGLILAFLNVVPYVPLNIFEEWLQKIWTLILSSNTSERQFLADKFWAILSENLDLNRCEVAYRWWYEQRKNVEHMNLEIAKL</sequence>